<dbReference type="SMART" id="SM00220">
    <property type="entry name" value="S_TKc"/>
    <property type="match status" value="1"/>
</dbReference>
<keyword evidence="7" id="KW-0479">Metal-binding</keyword>
<dbReference type="GO" id="GO:0004674">
    <property type="term" value="F:protein serine/threonine kinase activity"/>
    <property type="evidence" value="ECO:0007669"/>
    <property type="project" value="UniProtKB-KW"/>
</dbReference>
<keyword evidence="17" id="KW-1133">Transmembrane helix</keyword>
<evidence type="ECO:0000256" key="17">
    <source>
        <dbReference type="SAM" id="Phobius"/>
    </source>
</evidence>
<dbReference type="FunFam" id="1.10.510.10:FF:000571">
    <property type="entry name" value="Maternal embryonic leucine zipper kinase"/>
    <property type="match status" value="1"/>
</dbReference>
<evidence type="ECO:0000256" key="9">
    <source>
        <dbReference type="ARBA" id="ARBA00022741"/>
    </source>
</evidence>
<dbReference type="PANTHER" id="PTHR24349">
    <property type="entry name" value="SERINE/THREONINE-PROTEIN KINASE"/>
    <property type="match status" value="1"/>
</dbReference>
<dbReference type="SMART" id="SM00054">
    <property type="entry name" value="EFh"/>
    <property type="match status" value="4"/>
</dbReference>
<dbReference type="PROSITE" id="PS00108">
    <property type="entry name" value="PROTEIN_KINASE_ST"/>
    <property type="match status" value="1"/>
</dbReference>
<evidence type="ECO:0000256" key="11">
    <source>
        <dbReference type="ARBA" id="ARBA00022837"/>
    </source>
</evidence>
<evidence type="ECO:0000256" key="13">
    <source>
        <dbReference type="ARBA" id="ARBA00024334"/>
    </source>
</evidence>
<feature type="domain" description="EF-hand" evidence="19">
    <location>
        <begin position="391"/>
        <end position="424"/>
    </location>
</feature>
<feature type="transmembrane region" description="Helical" evidence="17">
    <location>
        <begin position="803"/>
        <end position="827"/>
    </location>
</feature>
<keyword evidence="5" id="KW-0723">Serine/threonine-protein kinase</keyword>
<dbReference type="InterPro" id="IPR002048">
    <property type="entry name" value="EF_hand_dom"/>
</dbReference>
<feature type="compositionally biased region" description="Acidic residues" evidence="16">
    <location>
        <begin position="538"/>
        <end position="562"/>
    </location>
</feature>
<feature type="transmembrane region" description="Helical" evidence="17">
    <location>
        <begin position="960"/>
        <end position="979"/>
    </location>
</feature>
<evidence type="ECO:0000256" key="4">
    <source>
        <dbReference type="ARBA" id="ARBA00012513"/>
    </source>
</evidence>
<keyword evidence="17" id="KW-0472">Membrane</keyword>
<evidence type="ECO:0000256" key="7">
    <source>
        <dbReference type="ARBA" id="ARBA00022723"/>
    </source>
</evidence>
<dbReference type="InterPro" id="IPR011009">
    <property type="entry name" value="Kinase-like_dom_sf"/>
</dbReference>
<dbReference type="PROSITE" id="PS00018">
    <property type="entry name" value="EF_HAND_1"/>
    <property type="match status" value="3"/>
</dbReference>
<dbReference type="OrthoDB" id="411167at2759"/>
<evidence type="ECO:0000256" key="8">
    <source>
        <dbReference type="ARBA" id="ARBA00022737"/>
    </source>
</evidence>
<feature type="transmembrane region" description="Helical" evidence="17">
    <location>
        <begin position="1114"/>
        <end position="1135"/>
    </location>
</feature>
<dbReference type="InterPro" id="IPR018247">
    <property type="entry name" value="EF_Hand_1_Ca_BS"/>
</dbReference>
<keyword evidence="10" id="KW-0418">Kinase</keyword>
<dbReference type="EMBL" id="CAJNDS010002156">
    <property type="protein sequence ID" value="CAE7354810.1"/>
    <property type="molecule type" value="Genomic_DNA"/>
</dbReference>
<dbReference type="SUPFAM" id="SSF56112">
    <property type="entry name" value="Protein kinase-like (PK-like)"/>
    <property type="match status" value="1"/>
</dbReference>
<gene>
    <name evidence="20" type="primary">CPK2</name>
    <name evidence="20" type="ORF">SNAT2548_LOCUS18825</name>
</gene>
<dbReference type="PROSITE" id="PS50011">
    <property type="entry name" value="PROTEIN_KINASE_DOM"/>
    <property type="match status" value="1"/>
</dbReference>
<evidence type="ECO:0000256" key="3">
    <source>
        <dbReference type="ARBA" id="ARBA00011245"/>
    </source>
</evidence>
<protein>
    <recommendedName>
        <fullName evidence="4">non-specific serine/threonine protein kinase</fullName>
        <ecNumber evidence="4">2.7.11.1</ecNumber>
    </recommendedName>
</protein>
<keyword evidence="17" id="KW-0812">Transmembrane</keyword>
<accession>A0A812PKM5</accession>
<name>A0A812PKM5_9DINO</name>
<evidence type="ECO:0000313" key="21">
    <source>
        <dbReference type="Proteomes" id="UP000604046"/>
    </source>
</evidence>
<evidence type="ECO:0000256" key="16">
    <source>
        <dbReference type="SAM" id="MobiDB-lite"/>
    </source>
</evidence>
<feature type="domain" description="Protein kinase" evidence="18">
    <location>
        <begin position="54"/>
        <end position="312"/>
    </location>
</feature>
<proteinExistence type="inferred from homology"/>
<dbReference type="GO" id="GO:0005509">
    <property type="term" value="F:calcium ion binding"/>
    <property type="evidence" value="ECO:0007669"/>
    <property type="project" value="InterPro"/>
</dbReference>
<comment type="caution">
    <text evidence="20">The sequence shown here is derived from an EMBL/GenBank/DDBJ whole genome shotgun (WGS) entry which is preliminary data.</text>
</comment>
<comment type="cofactor">
    <cofactor evidence="1">
        <name>Mg(2+)</name>
        <dbReference type="ChEBI" id="CHEBI:18420"/>
    </cofactor>
</comment>
<dbReference type="FunFam" id="3.30.200.20:FF:000315">
    <property type="entry name" value="Calcium-dependent protein kinase 3"/>
    <property type="match status" value="1"/>
</dbReference>
<dbReference type="InterPro" id="IPR008271">
    <property type="entry name" value="Ser/Thr_kinase_AS"/>
</dbReference>
<dbReference type="InterPro" id="IPR011992">
    <property type="entry name" value="EF-hand-dom_pair"/>
</dbReference>
<dbReference type="PROSITE" id="PS50222">
    <property type="entry name" value="EF_HAND_2"/>
    <property type="match status" value="3"/>
</dbReference>
<keyword evidence="9" id="KW-0547">Nucleotide-binding</keyword>
<evidence type="ECO:0000256" key="10">
    <source>
        <dbReference type="ARBA" id="ARBA00022777"/>
    </source>
</evidence>
<dbReference type="SUPFAM" id="SSF47473">
    <property type="entry name" value="EF-hand"/>
    <property type="match status" value="1"/>
</dbReference>
<evidence type="ECO:0000256" key="12">
    <source>
        <dbReference type="ARBA" id="ARBA00022840"/>
    </source>
</evidence>
<dbReference type="Gene3D" id="1.10.510.10">
    <property type="entry name" value="Transferase(Phosphotransferase) domain 1"/>
    <property type="match status" value="1"/>
</dbReference>
<dbReference type="Pfam" id="PF13499">
    <property type="entry name" value="EF-hand_7"/>
    <property type="match status" value="2"/>
</dbReference>
<sequence>MGGLTGRIPSVGTPIRVFGIHEVFADYTDTCCMDTSLPLECASLLRLKVEDDFYQVQEEVNAGGSAQVFKAVELATKAVRAVKRIAKKSSGEIARVIQEVAVMKTLDHPNIVKLFETFEDDDYLYLVLEYCAGGDVLDNLLLNGIMDELASALVMRGMLSALNYLNANGYVHRDLKPENIMYKAERAERMVSQLRLVDFGYSCRAPDEGKALNTKVGSPYYVAPEVLSGSYGRECDMWSLGALCFMLMAGIPPFFGETDAETLRLVKAGRFVFNSGQWHGINKGCKHFIRRCLEVDFTKRLTVTEALDHPWLKHKFRGKVIHLRDETVERLVSFSQYHDLRRAAMLAVAFHMDAEDLHQLRELFRGLDLNGDGLLTTQEFSTGVRSLGVDSELLQEMIRTLDADHSGVIDYTEFLAATLEKPMYIDNHAVMLRAFRSFDQDDSGGLTAQEVAETIDLEESIEEVERIFEEVDVNRDGVMDYGEFYTMLKTERTRAAAGSFSHEAQGTVLEAQDSAVGKAVSFGANGEDRSDDGSAPWDENEESEEEEDEDRAEGSDQEEGSDGSEAPESQDGGGESDGETPLGQALPANSEEDLPLRSPSRTEPVTAGDSGWHGGREEMRFDMGGPPLYIEETAALCYTKRRRLIGLVSAIQAIKTASPQDAACGGRVCRARGLGQFAVAAPAGFFMPQNAKYEALVGSSLDSCRESHGVLVQPVEAVVPWVDPIDPVNKSSIFVYLDPVMLAHNQGKDALVCAGQSCLCRMTVETVGWSLELLRKPLAGLGAAAEMRLLKMQSSCPAGLLDWLAGSFVLFASLLGVLLLHAARIILWVLQLGQELRGGGQTEEAIIIPHVTKDMKDGAMQVLRLTTLMMSLQWTILERIKKDAGMKVMCFVALWPLAFGLFGILRSLHSMCQRQLVHAALMHGCCLTGAARIDSYDAVTGLGMVVLALCVALGLASYELYVVCGLVVALFLGPTLSIVSELQKAREADTAVAKMEGVYQMPKLLRLFQLPRSTSGQRSVKDMDADGADCADSAAAGAASPVPLAEEHLLRGDMRMIPFSALVLNGRASGNVAQILQGAQAAEADACQGEVKFSLVRDLGWCGSTIFKLTGSRAGFMTCPLLLLVILAMLGSAFFQAARLLCDAPELSYLGLAFPEDGIRFRPWVHHYEVRLDGSFKHSFVVAAAEDSNTTSLAIDGTTLGSNSSAFRSVDLLGKPLPHVAKVRKQGLQAKLVEYSVAFTPLTTVPSQITIHGPNFERHLPWGEIAGSVIALPLSLRKEEHLSIDVVLTDFEYGIPQHCSFGGGSRWVFAAFCADVACNETDETCCNARCQAAPHCLATMTGHGGCFQAQSTEQALLAIHSGEVSPVRERRWMQRSMSGRVCRLSGDSTCQEVRSNSEHILEFRGLRPDWLDNRVELAMSLALAEGDQQLYSNAEALPLKLGAPEVLEVLVNLTGTSYNDSILYFDATASVNEKSEVVVTLGEYPPHSLRNLTLYMAVLLPDPGYETDWHGSGAEMAENGEVVFARCEQSLLLKQRYGVCSGTSGRQSGWRARVVKVQLHPWGPTDFTASFQIQARGSEPWASKASSTQHSVTLQLDGVDSVGAWAVLVETTAGPTGRVCHFLAGPDDLSTTKMGNDIQVQDKSAIEWLVADPREQPMLLAAANGAACQLVRQKCSKVSSSAFGSMNITDMTCRIVTYTIAARYMQLSASPEVKSARHSGRHDQIVEALAERFVWSQASAIWHLALCLAEEGEVGILTCRECPEKRTHDLVCCSLPGAPPPDISPQRGPGVELSQLFYRMSWKGWPMSVRQLLTILSHRPTVAGEHFVNISCGALRKDSEWDKNKEEVEEILFSTVVEQKDLRVLNWTLRYCVPAMTPSRAKDLWVLSGQGVQVLKLVWDDFPQYLNTLMQSAIDDLCEPCLNTWRAFVSSPGECPLPSEGRHFALAFSQSDVGPIGQESQGRQILAGGMTAAGDFLSEAVATPCFAKLITHMSLSLPPWEVRELPTTLLSSVSNLLEAVAPSLTALKIDGLHLSSNASATDELFVRFGLLGKLRQMRLEAHAKPYESVQLPKLNLGQVEFLSLSVSRLLFRETGSMTQTGPGLEALSKWLRQLAEEERPCRLQGFLLETFDHSESTFPGLVEGLQRCQNLSSITFCGGIGESALGHFQKAVASWPHLEEFMIGCENLVTENVGDIYKRLPDDSCPCKSGNAGFGRRSDWPRP</sequence>
<organism evidence="20 21">
    <name type="scientific">Symbiodinium natans</name>
    <dbReference type="NCBI Taxonomy" id="878477"/>
    <lineage>
        <taxon>Eukaryota</taxon>
        <taxon>Sar</taxon>
        <taxon>Alveolata</taxon>
        <taxon>Dinophyceae</taxon>
        <taxon>Suessiales</taxon>
        <taxon>Symbiodiniaceae</taxon>
        <taxon>Symbiodinium</taxon>
    </lineage>
</organism>
<dbReference type="GO" id="GO:0005524">
    <property type="term" value="F:ATP binding"/>
    <property type="evidence" value="ECO:0007669"/>
    <property type="project" value="UniProtKB-KW"/>
</dbReference>
<dbReference type="Gene3D" id="3.30.200.20">
    <property type="entry name" value="Phosphorylase Kinase, domain 1"/>
    <property type="match status" value="1"/>
</dbReference>
<feature type="region of interest" description="Disordered" evidence="16">
    <location>
        <begin position="522"/>
        <end position="619"/>
    </location>
</feature>
<keyword evidence="6" id="KW-0808">Transferase</keyword>
<dbReference type="CDD" id="cd05117">
    <property type="entry name" value="STKc_CAMK"/>
    <property type="match status" value="1"/>
</dbReference>
<keyword evidence="8" id="KW-0677">Repeat</keyword>
<dbReference type="CDD" id="cd00051">
    <property type="entry name" value="EFh"/>
    <property type="match status" value="2"/>
</dbReference>
<evidence type="ECO:0000256" key="5">
    <source>
        <dbReference type="ARBA" id="ARBA00022527"/>
    </source>
</evidence>
<evidence type="ECO:0000259" key="19">
    <source>
        <dbReference type="PROSITE" id="PS50222"/>
    </source>
</evidence>
<dbReference type="EC" id="2.7.11.1" evidence="4"/>
<dbReference type="InterPro" id="IPR000719">
    <property type="entry name" value="Prot_kinase_dom"/>
</dbReference>
<evidence type="ECO:0000313" key="20">
    <source>
        <dbReference type="EMBL" id="CAE7354810.1"/>
    </source>
</evidence>
<comment type="similarity">
    <text evidence="13">Belongs to the protein kinase superfamily. Ser/Thr protein kinase family. CDPK subfamily.</text>
</comment>
<evidence type="ECO:0000256" key="6">
    <source>
        <dbReference type="ARBA" id="ARBA00022679"/>
    </source>
</evidence>
<comment type="catalytic activity">
    <reaction evidence="14">
        <text>L-threonyl-[protein] + ATP = O-phospho-L-threonyl-[protein] + ADP + H(+)</text>
        <dbReference type="Rhea" id="RHEA:46608"/>
        <dbReference type="Rhea" id="RHEA-COMP:11060"/>
        <dbReference type="Rhea" id="RHEA-COMP:11605"/>
        <dbReference type="ChEBI" id="CHEBI:15378"/>
        <dbReference type="ChEBI" id="CHEBI:30013"/>
        <dbReference type="ChEBI" id="CHEBI:30616"/>
        <dbReference type="ChEBI" id="CHEBI:61977"/>
        <dbReference type="ChEBI" id="CHEBI:456216"/>
        <dbReference type="EC" id="2.7.11.1"/>
    </reaction>
</comment>
<feature type="domain" description="EF-hand" evidence="19">
    <location>
        <begin position="355"/>
        <end position="390"/>
    </location>
</feature>
<evidence type="ECO:0000256" key="2">
    <source>
        <dbReference type="ARBA" id="ARBA00005253"/>
    </source>
</evidence>
<keyword evidence="21" id="KW-1185">Reference proteome</keyword>
<dbReference type="Proteomes" id="UP000604046">
    <property type="component" value="Unassembled WGS sequence"/>
</dbReference>
<comment type="catalytic activity">
    <reaction evidence="15">
        <text>L-seryl-[protein] + ATP = O-phospho-L-seryl-[protein] + ADP + H(+)</text>
        <dbReference type="Rhea" id="RHEA:17989"/>
        <dbReference type="Rhea" id="RHEA-COMP:9863"/>
        <dbReference type="Rhea" id="RHEA-COMP:11604"/>
        <dbReference type="ChEBI" id="CHEBI:15378"/>
        <dbReference type="ChEBI" id="CHEBI:29999"/>
        <dbReference type="ChEBI" id="CHEBI:30616"/>
        <dbReference type="ChEBI" id="CHEBI:83421"/>
        <dbReference type="ChEBI" id="CHEBI:456216"/>
        <dbReference type="EC" id="2.7.11.1"/>
    </reaction>
</comment>
<dbReference type="GO" id="GO:0043226">
    <property type="term" value="C:organelle"/>
    <property type="evidence" value="ECO:0007669"/>
    <property type="project" value="UniProtKB-ARBA"/>
</dbReference>
<evidence type="ECO:0000256" key="15">
    <source>
        <dbReference type="ARBA" id="ARBA00048679"/>
    </source>
</evidence>
<dbReference type="Pfam" id="PF00069">
    <property type="entry name" value="Pkinase"/>
    <property type="match status" value="1"/>
</dbReference>
<evidence type="ECO:0000256" key="14">
    <source>
        <dbReference type="ARBA" id="ARBA00047899"/>
    </source>
</evidence>
<keyword evidence="12" id="KW-0067">ATP-binding</keyword>
<dbReference type="Gene3D" id="1.10.238.10">
    <property type="entry name" value="EF-hand"/>
    <property type="match status" value="2"/>
</dbReference>
<keyword evidence="11" id="KW-0106">Calcium</keyword>
<dbReference type="FunFam" id="1.10.238.10:FF:000178">
    <property type="entry name" value="Calmodulin-2 A"/>
    <property type="match status" value="1"/>
</dbReference>
<comment type="subunit">
    <text evidence="3">Monomer.</text>
</comment>
<comment type="similarity">
    <text evidence="2">Belongs to the centrin family.</text>
</comment>
<evidence type="ECO:0000259" key="18">
    <source>
        <dbReference type="PROSITE" id="PS50011"/>
    </source>
</evidence>
<dbReference type="InterPro" id="IPR050205">
    <property type="entry name" value="CDPK_Ser/Thr_kinases"/>
</dbReference>
<feature type="domain" description="EF-hand" evidence="19">
    <location>
        <begin position="459"/>
        <end position="494"/>
    </location>
</feature>
<feature type="transmembrane region" description="Helical" evidence="17">
    <location>
        <begin position="886"/>
        <end position="905"/>
    </location>
</feature>
<reference evidence="20" key="1">
    <citation type="submission" date="2021-02" db="EMBL/GenBank/DDBJ databases">
        <authorList>
            <person name="Dougan E. K."/>
            <person name="Rhodes N."/>
            <person name="Thang M."/>
            <person name="Chan C."/>
        </authorList>
    </citation>
    <scope>NUCLEOTIDE SEQUENCE</scope>
</reference>
<evidence type="ECO:0000256" key="1">
    <source>
        <dbReference type="ARBA" id="ARBA00001946"/>
    </source>
</evidence>